<evidence type="ECO:0000313" key="1">
    <source>
        <dbReference type="EMBL" id="KAK0635680.1"/>
    </source>
</evidence>
<dbReference type="Proteomes" id="UP001174934">
    <property type="component" value="Unassembled WGS sequence"/>
</dbReference>
<evidence type="ECO:0000313" key="2">
    <source>
        <dbReference type="Proteomes" id="UP001174934"/>
    </source>
</evidence>
<protein>
    <submittedName>
        <fullName evidence="1">Uncharacterized protein</fullName>
    </submittedName>
</protein>
<proteinExistence type="predicted"/>
<dbReference type="AlphaFoldDB" id="A0AA39XL75"/>
<sequence length="887" mass="101133">MRAVSPAIRHIATSSRCTRPKFVDNAPCLAYISTRRLCAAAANGRLDEAEAAASATTSSATAFGAKVQPPQPARVVHHVDCAPLPGLKWESEATKFQEALPGPLQGPSLLHNHEVDQELKLLHFGRWNKLRVSPLKLIYEADISSPDAKYGPRLLDLPQNENDIHLWVCILHFQFRTNHARGVKRVMKGLIQRNPTLPMDGKVARPFWKAILTTALTSAAVDNGLLNQVWFYASRVFKEHGLAWPDLYATTVSHWIAERDYAKTLEWHQRLCPNFGVDAATFTEMLKLYILKPDPCTRLPDKTTQLILEALYKRNSHRGLYDKLIPYTYSQGTAELARRWREILLSCGDSPKSKSSAPFLRYLVGYSTQNPGSLTDAESRIVSRDLIFETAKNGRKPSEKNINNNLKTSLSANPRQSFKSAINLDVFNDAHVQRGVIQAAAMTGVWEQFHAITEAMLGASTKLSRVTSTYLAEVSNNLLLSCLESDRRMTVLNILDSMNAREVWLFRATSDAISTHVIHEVSTCTAAGNLYFYTALCSRMIHTSYPLSNQACGTVLSALGRVNRLDDLERLSMEIVNGYRYAQKPGQVVLPLDNFNPWSVVRYQKDETGTVRLISSEPTVRHPRDPIPLIFNKRMQVKMIQWGFEQAVPNTAPIRPKPYRKKPKDWHLARGIRLIAQLRDMGITVVPNILVDYIIARLAHIYWLGQLYPPFERYAKRLAYKPAPVKHWFILNEVKNLCDDAWGSELLPRLSRLQTLLMEHVQRWRRALPWVTRALYRRNGRLLRWYQIPQGQRNGFMAKVPHRRYERVILPLRKNAAVFPHLPAFDLHQFRPQETSFELIDAISGLPKGTPELRAKKWRGKGAKALRQRIDRYGRWVKTPGTDRRRP</sequence>
<keyword evidence="2" id="KW-1185">Reference proteome</keyword>
<reference evidence="1" key="1">
    <citation type="submission" date="2023-06" db="EMBL/GenBank/DDBJ databases">
        <title>Genome-scale phylogeny and comparative genomics of the fungal order Sordariales.</title>
        <authorList>
            <consortium name="Lawrence Berkeley National Laboratory"/>
            <person name="Hensen N."/>
            <person name="Bonometti L."/>
            <person name="Westerberg I."/>
            <person name="Brannstrom I.O."/>
            <person name="Guillou S."/>
            <person name="Cros-Aarteil S."/>
            <person name="Calhoun S."/>
            <person name="Haridas S."/>
            <person name="Kuo A."/>
            <person name="Mondo S."/>
            <person name="Pangilinan J."/>
            <person name="Riley R."/>
            <person name="LaButti K."/>
            <person name="Andreopoulos B."/>
            <person name="Lipzen A."/>
            <person name="Chen C."/>
            <person name="Yanf M."/>
            <person name="Daum C."/>
            <person name="Ng V."/>
            <person name="Clum A."/>
            <person name="Steindorff A."/>
            <person name="Ohm R."/>
            <person name="Martin F."/>
            <person name="Silar P."/>
            <person name="Natvig D."/>
            <person name="Lalanne C."/>
            <person name="Gautier V."/>
            <person name="Ament-velasquez S.L."/>
            <person name="Kruys A."/>
            <person name="Hutchinson M.I."/>
            <person name="Powell A.J."/>
            <person name="Barry K."/>
            <person name="Miller A.N."/>
            <person name="Grigoriev I.V."/>
            <person name="Debuchy R."/>
            <person name="Gladieux P."/>
            <person name="Thoren M.H."/>
            <person name="Johannesson H."/>
        </authorList>
    </citation>
    <scope>NUCLEOTIDE SEQUENCE</scope>
    <source>
        <strain evidence="1">SMH3391-2</strain>
    </source>
</reference>
<name>A0AA39XL75_9PEZI</name>
<gene>
    <name evidence="1" type="ORF">B0T17DRAFT_516942</name>
</gene>
<dbReference type="EMBL" id="JAULSR010000001">
    <property type="protein sequence ID" value="KAK0635680.1"/>
    <property type="molecule type" value="Genomic_DNA"/>
</dbReference>
<organism evidence="1 2">
    <name type="scientific">Bombardia bombarda</name>
    <dbReference type="NCBI Taxonomy" id="252184"/>
    <lineage>
        <taxon>Eukaryota</taxon>
        <taxon>Fungi</taxon>
        <taxon>Dikarya</taxon>
        <taxon>Ascomycota</taxon>
        <taxon>Pezizomycotina</taxon>
        <taxon>Sordariomycetes</taxon>
        <taxon>Sordariomycetidae</taxon>
        <taxon>Sordariales</taxon>
        <taxon>Lasiosphaeriaceae</taxon>
        <taxon>Bombardia</taxon>
    </lineage>
</organism>
<comment type="caution">
    <text evidence="1">The sequence shown here is derived from an EMBL/GenBank/DDBJ whole genome shotgun (WGS) entry which is preliminary data.</text>
</comment>
<accession>A0AA39XL75</accession>